<evidence type="ECO:0000256" key="4">
    <source>
        <dbReference type="ARBA" id="ARBA00023239"/>
    </source>
</evidence>
<protein>
    <submittedName>
        <fullName evidence="6">2-dehydro-3-deoxyphosphogluconate aldolase</fullName>
    </submittedName>
</protein>
<dbReference type="SUPFAM" id="SSF51569">
    <property type="entry name" value="Aldolase"/>
    <property type="match status" value="1"/>
</dbReference>
<dbReference type="CDD" id="cd00452">
    <property type="entry name" value="KDPG_aldolase"/>
    <property type="match status" value="1"/>
</dbReference>
<comment type="pathway">
    <text evidence="1">Carbohydrate acid metabolism.</text>
</comment>
<dbReference type="Pfam" id="PF01081">
    <property type="entry name" value="Aldolase"/>
    <property type="match status" value="1"/>
</dbReference>
<dbReference type="PANTHER" id="PTHR30246:SF1">
    <property type="entry name" value="2-DEHYDRO-3-DEOXY-6-PHOSPHOGALACTONATE ALDOLASE-RELATED"/>
    <property type="match status" value="1"/>
</dbReference>
<comment type="similarity">
    <text evidence="2">Belongs to the KHG/KDPG aldolase family.</text>
</comment>
<dbReference type="AlphaFoldDB" id="A0AAU7U240"/>
<dbReference type="RefSeq" id="WP_101761096.1">
    <property type="nucleotide sequence ID" value="NZ_CP158293.1"/>
</dbReference>
<dbReference type="Gene3D" id="3.20.20.70">
    <property type="entry name" value="Aldolase class I"/>
    <property type="match status" value="1"/>
</dbReference>
<gene>
    <name evidence="6" type="ORF">AAF463_22975</name>
</gene>
<dbReference type="EMBL" id="CP158293">
    <property type="protein sequence ID" value="XBV47003.1"/>
    <property type="molecule type" value="Genomic_DNA"/>
</dbReference>
<proteinExistence type="inferred from homology"/>
<evidence type="ECO:0000256" key="2">
    <source>
        <dbReference type="ARBA" id="ARBA00006906"/>
    </source>
</evidence>
<dbReference type="GO" id="GO:0016829">
    <property type="term" value="F:lyase activity"/>
    <property type="evidence" value="ECO:0007669"/>
    <property type="project" value="UniProtKB-KW"/>
</dbReference>
<name>A0AAU7U240_9GAMM</name>
<evidence type="ECO:0000256" key="5">
    <source>
        <dbReference type="ARBA" id="ARBA00023277"/>
    </source>
</evidence>
<sequence>MVDNQQIIAILRGITPEDAVPHIACLVEQGIHRIEITTNSPNWEISLRQVRHRFGNDIQLGVGTVTTEDQVQRSFAAAADFILTPNLNPAVIAQAKLYGLVVYAGVFSPSEIFTAIDLGVDVMKVFPACSLPKNYPQLVKGPLSQPVSFSAVGGVGVENAAEFLRYYDSVGLGSTLYKTGQLVSETAARCELLLQHRQ</sequence>
<keyword evidence="5" id="KW-0119">Carbohydrate metabolism</keyword>
<dbReference type="PANTHER" id="PTHR30246">
    <property type="entry name" value="2-KETO-3-DEOXY-6-PHOSPHOGLUCONATE ALDOLASE"/>
    <property type="match status" value="1"/>
</dbReference>
<keyword evidence="4" id="KW-0456">Lyase</keyword>
<evidence type="ECO:0000256" key="1">
    <source>
        <dbReference type="ARBA" id="ARBA00004761"/>
    </source>
</evidence>
<evidence type="ECO:0000256" key="3">
    <source>
        <dbReference type="ARBA" id="ARBA00011233"/>
    </source>
</evidence>
<keyword evidence="6" id="KW-0614">Plasmid</keyword>
<reference evidence="6" key="1">
    <citation type="submission" date="2024-06" db="EMBL/GenBank/DDBJ databases">
        <title>Multiomics insights into the TNT degradation mechanism by Pantoea sp. BJ2 isolated from an ammunition destruction site.</title>
        <authorList>
            <person name="Luo J."/>
        </authorList>
    </citation>
    <scope>NUCLEOTIDE SEQUENCE</scope>
    <source>
        <strain evidence="6">BJ2</strain>
        <plasmid evidence="6">plasmindA</plasmid>
    </source>
</reference>
<dbReference type="InterPro" id="IPR013785">
    <property type="entry name" value="Aldolase_TIM"/>
</dbReference>
<evidence type="ECO:0000313" key="6">
    <source>
        <dbReference type="EMBL" id="XBV47003.1"/>
    </source>
</evidence>
<organism evidence="6">
    <name type="scientific">Pantoea sp. BJ2</name>
    <dbReference type="NCBI Taxonomy" id="3141322"/>
    <lineage>
        <taxon>Bacteria</taxon>
        <taxon>Pseudomonadati</taxon>
        <taxon>Pseudomonadota</taxon>
        <taxon>Gammaproteobacteria</taxon>
        <taxon>Enterobacterales</taxon>
        <taxon>Erwiniaceae</taxon>
        <taxon>Pantoea</taxon>
    </lineage>
</organism>
<accession>A0AAU7U240</accession>
<comment type="subunit">
    <text evidence="3">Homotrimer.</text>
</comment>
<geneLocation type="plasmid" evidence="6">
    <name>plasmindA</name>
</geneLocation>
<dbReference type="InterPro" id="IPR000887">
    <property type="entry name" value="Aldlse_KDPG_KHG"/>
</dbReference>